<dbReference type="InterPro" id="IPR006527">
    <property type="entry name" value="F-box-assoc_dom_typ1"/>
</dbReference>
<dbReference type="PANTHER" id="PTHR31672:SF13">
    <property type="entry name" value="F-BOX PROTEIN CPR30-LIKE"/>
    <property type="match status" value="1"/>
</dbReference>
<evidence type="ECO:0000313" key="2">
    <source>
        <dbReference type="EMBL" id="AAC72871.1"/>
    </source>
</evidence>
<dbReference type="Pfam" id="PF07734">
    <property type="entry name" value="FBA_1"/>
    <property type="match status" value="1"/>
</dbReference>
<evidence type="ECO:0000259" key="1">
    <source>
        <dbReference type="Pfam" id="PF07734"/>
    </source>
</evidence>
<reference evidence="2" key="2">
    <citation type="submission" date="1998-11" db="EMBL/GenBank/DDBJ databases">
        <title>The sequence of A. thaliana T15B16.</title>
        <authorList>
            <person name="Stoneking T."/>
            <person name="Smith R."/>
        </authorList>
    </citation>
    <scope>NUCLEOTIDE SEQUENCE</scope>
</reference>
<protein>
    <submittedName>
        <fullName evidence="2">T15B16.15 protein</fullName>
    </submittedName>
</protein>
<accession>Q9ZSI2</accession>
<dbReference type="PANTHER" id="PTHR31672">
    <property type="entry name" value="BNACNNG10540D PROTEIN"/>
    <property type="match status" value="1"/>
</dbReference>
<dbReference type="InterPro" id="IPR017451">
    <property type="entry name" value="F-box-assoc_interact_dom"/>
</dbReference>
<dbReference type="PIR" id="T02009">
    <property type="entry name" value="T02009"/>
</dbReference>
<gene>
    <name evidence="2" type="primary">T15B16.15</name>
</gene>
<dbReference type="InterPro" id="IPR050796">
    <property type="entry name" value="SCF_F-box_component"/>
</dbReference>
<sequence length="311" mass="36183">MHRRQSCNPDVLLVSVADESYLLKRVHQAMRTCDGLICLYNTYAWNIVVNPTTRWHREFPLSTFQRLDRYEHQVGSVSWAKLGFGKDKINGTYKPVWLYNSAELGGLNDDDEDYDDISIICQGNNNTSTFCQVFDFTTKAWRFVVPASPYRILPYQDPVYVDGSLHWLTTNVLSFDLHTETFQVVSKAPFLHHHDYSSRELIMCNLDDRLCVSEKMWPNQVIWSLDSDHKTWKEIYSIDLNITSSLFGSNGFALRPLAVFDKDKLLFCEPEYGDQLLTHDPKTKSYEFDYRFFSPTTALPLCYFQSLISIL</sequence>
<reference evidence="2" key="3">
    <citation type="submission" date="1998-11" db="EMBL/GenBank/DDBJ databases">
        <authorList>
            <person name="Waterston R."/>
        </authorList>
    </citation>
    <scope>NUCLEOTIDE SEQUENCE</scope>
</reference>
<name>Q9ZSI2_ARATH</name>
<dbReference type="EMBL" id="AF104919">
    <property type="protein sequence ID" value="AAC72871.1"/>
    <property type="molecule type" value="Genomic_DNA"/>
</dbReference>
<proteinExistence type="predicted"/>
<dbReference type="AlphaFoldDB" id="Q9ZSI2"/>
<reference key="4">
    <citation type="journal article" date="1999" name="Nature">
        <title>Sequence and analysis of chromosome 4 of the plant Arabidopsis thaliana.</title>
        <authorList>
            <consortium name="EU"/>
            <consortium name="CSHL and WU Arabidopsis Sequencing Project"/>
            <person name="Mayer K."/>
            <person name="Schuller C."/>
            <person name="Wambutt R."/>
            <person name="Murphy G."/>
            <person name="Volckaert G."/>
            <person name="Pohl T."/>
            <person name="Dusterhoft A."/>
            <person name="Stiekema W."/>
            <person name="Entian K.D."/>
            <person name="Terryn N."/>
            <person name="Harris B."/>
            <person name="Ansorge W."/>
            <person name="Brandt P."/>
            <person name="Grivell L."/>
            <person name="Rieger M."/>
            <person name="Weichselgartner M."/>
            <person name="de Simone V."/>
            <person name="Obermaier B."/>
            <person name="Mache R."/>
            <person name="Muller M."/>
            <person name="Kreis M."/>
            <person name="Delseny M."/>
            <person name="Puigdomenech P."/>
            <person name="Watson M."/>
            <person name="Schmidtheini T."/>
            <person name="Reichert B."/>
            <person name="Portatelle D."/>
            <person name="Perez-Alonso M."/>
            <person name="Boutry M."/>
            <person name="Bancroft I."/>
            <person name="Vos P."/>
            <person name="Hoheisel J."/>
            <person name="Zimmermann W."/>
            <person name="Wedler H."/>
            <person name="Ridley P."/>
            <person name="Langham S.A."/>
            <person name="McCullagh B."/>
            <person name="Bilham L."/>
            <person name="Robben J."/>
            <person name="Van der Schueren J."/>
            <person name="Grymonprez B."/>
            <person name="Chuang Y.J."/>
            <person name="Vandenbussche F."/>
            <person name="Braeken M."/>
            <person name="Weltjens I."/>
            <person name="Voet M."/>
            <person name="Bastiaens I."/>
            <person name="Aert R."/>
            <person name="Defoor E."/>
            <person name="Weitzenegger T."/>
            <person name="Bothe G."/>
            <person name="Ramsperger U."/>
            <person name="Hilbert H."/>
            <person name="Braun M."/>
            <person name="Holzer E."/>
            <person name="Brandt A."/>
            <person name="Peters S."/>
            <person name="van Staveren M."/>
            <person name="Dirske W."/>
            <person name="Mooijman P."/>
            <person name="Klein Lankhorst R."/>
            <person name="Rose M."/>
            <person name="Hauf J."/>
            <person name="Kotter P."/>
            <person name="Berneiser S."/>
            <person name="Hempel S."/>
            <person name="Feldpausch M."/>
            <person name="Lamberth S."/>
            <person name="Van den Daele H."/>
            <person name="De Keyser A."/>
            <person name="Buysshaert C."/>
            <person name="Gielen J."/>
            <person name="Villarroel R."/>
            <person name="De Clercq R."/>
            <person name="Van Montagu M."/>
            <person name="Rogers J."/>
            <person name="Cronin A."/>
            <person name="Quail M."/>
            <person name="Bray-Allen S."/>
            <person name="Clark L."/>
            <person name="Doggett J."/>
            <person name="Hall S."/>
            <person name="Kay M."/>
            <person name="Lennard N."/>
            <person name="McLay K."/>
            <person name="Mayes R."/>
            <person name="Pettett A."/>
            <person name="Rajandream M.A."/>
            <person name="Lyne M."/>
            <person name="Benes V."/>
            <person name="Rechmann S."/>
            <person name="Borkova D."/>
            <person name="Blocker H."/>
            <person name="Scharfe M."/>
            <person name="Grimm M."/>
            <person name="Lohnert T.H."/>
            <person name="Dose S."/>
            <person name="de Haan M."/>
            <person name="Maarse A."/>
            <person name="Schafer M."/>
            <person name="Muller-Auer S."/>
            <person name="Gabel C."/>
            <person name="Fuchs M."/>
            <person name="Fartmann B."/>
            <person name="Granderath K."/>
            <person name="Dauner D."/>
            <person name="Herzl A."/>
            <person name="Neumann S."/>
            <person name="Argiriou A."/>
            <person name="Vitale D."/>
            <person name="Liguori R."/>
            <person name="Piravandi E."/>
            <person name="Massenet O."/>
            <person name="Quigley F."/>
            <person name="Clabauld G."/>
            <person name="Mundlein A."/>
            <person name="Felber R."/>
            <person name="Schnabl S."/>
            <person name="Hiller R."/>
            <person name="Schmidt W."/>
            <person name="Lecharny A."/>
            <person name="Aubourg S."/>
            <person name="Chefdor F."/>
            <person name="Cooke R."/>
            <person name="Berger C."/>
            <person name="Montfort A."/>
            <person name="Casacuberta E."/>
            <person name="Gibbons T."/>
            <person name="Weber N."/>
            <person name="Vandenbol M."/>
            <person name="Bargues M."/>
            <person name="Terol J."/>
            <person name="Torres A."/>
            <person name="Perez-Perez A."/>
            <person name="Purnelle B."/>
            <person name="Bent E."/>
            <person name="Johnson S."/>
            <person name="Tacon D."/>
            <person name="Jesse T."/>
            <person name="Heijnen L."/>
            <person name="Schwarz S."/>
            <person name="Scholler P."/>
            <person name="Heber S."/>
            <person name="Francs P."/>
            <person name="Bielke C."/>
            <person name="Frishman D."/>
            <person name="Haase D."/>
            <person name="Lemcke K."/>
            <person name="Mewes H.W."/>
            <person name="Stocker S."/>
            <person name="Zaccaria P."/>
            <person name="Bevan M."/>
            <person name="Wilson R.K."/>
            <person name="de la Bastide M."/>
            <person name="Habermann K."/>
            <person name="Parnell L."/>
            <person name="Dedhia N."/>
            <person name="Gnoj L."/>
            <person name="Schutz K."/>
            <person name="Huang E."/>
            <person name="Spiegel L."/>
            <person name="Sehkon M."/>
            <person name="Murray J."/>
            <person name="Sheet P."/>
            <person name="Cordes M."/>
            <person name="Abu-Threideh J."/>
            <person name="Stoneking T."/>
            <person name="Kalicki J."/>
            <person name="Graves T."/>
            <person name="Harmon G."/>
            <person name="Edwards J."/>
            <person name="Latreille P."/>
            <person name="Courtney L."/>
            <person name="Cloud J."/>
            <person name="Abbott A."/>
            <person name="Scott K."/>
            <person name="Johnson D."/>
            <person name="Minx P."/>
            <person name="Bentley D."/>
            <person name="Fulton B."/>
            <person name="Miller N."/>
            <person name="Greco T."/>
            <person name="Kemp K."/>
            <person name="Kramer J."/>
            <person name="Fulton L."/>
            <person name="Mardis E."/>
            <person name="Dante M."/>
            <person name="Pepin K."/>
            <person name="Hillier L."/>
            <person name="Nelson J."/>
            <person name="Spieth J."/>
            <person name="Ryan E."/>
            <person name="Andrews S."/>
            <person name="Geisel C."/>
            <person name="Layman D."/>
            <person name="Du H."/>
            <person name="Ali J."/>
            <person name="Berghoff A."/>
            <person name="Jones K."/>
            <person name="Drone K."/>
            <person name="Cotton M."/>
            <person name="Joshu C."/>
            <person name="Antonoiu B."/>
            <person name="Zidanic M."/>
            <person name="Strong C."/>
            <person name="Sun H."/>
            <person name="Lamar B."/>
            <person name="Yordan C."/>
            <person name="Ma P."/>
            <person name="Zhong J."/>
            <person name="Preston R."/>
            <person name="Vil D."/>
            <person name="Shekher M."/>
            <person name="Matero A."/>
            <person name="Shah R."/>
            <person name="Swaby I.K."/>
            <person name="O'Shaughnessy A."/>
            <person name="Rodriguez M."/>
            <person name="Hoffmann J."/>
            <person name="Till S."/>
            <person name="Granat S."/>
            <person name="Shohdy N."/>
            <person name="Hasegawa A."/>
            <person name="Hameed A."/>
            <person name="Lodhi M."/>
            <person name="Johnson A."/>
            <person name="Chen E."/>
            <person name="Marra M."/>
            <person name="Martienssen R."/>
            <person name="McCombie W.R."/>
        </authorList>
    </citation>
    <scope>NUCLEOTIDE SEQUENCE [LARGE SCALE GENOMIC DNA]</scope>
    <source>
        <strain>cv. Columbia</strain>
    </source>
</reference>
<organism evidence="2">
    <name type="scientific">Arabidopsis thaliana</name>
    <name type="common">Mouse-ear cress</name>
    <dbReference type="NCBI Taxonomy" id="3702"/>
    <lineage>
        <taxon>Eukaryota</taxon>
        <taxon>Viridiplantae</taxon>
        <taxon>Streptophyta</taxon>
        <taxon>Embryophyta</taxon>
        <taxon>Tracheophyta</taxon>
        <taxon>Spermatophyta</taxon>
        <taxon>Magnoliopsida</taxon>
        <taxon>eudicotyledons</taxon>
        <taxon>Gunneridae</taxon>
        <taxon>Pentapetalae</taxon>
        <taxon>rosids</taxon>
        <taxon>malvids</taxon>
        <taxon>Brassicales</taxon>
        <taxon>Brassicaceae</taxon>
        <taxon>Camelineae</taxon>
        <taxon>Arabidopsis</taxon>
    </lineage>
</organism>
<reference evidence="2" key="1">
    <citation type="submission" date="1998-11" db="EMBL/GenBank/DDBJ databases">
        <title>The A. thaliana Genome Sequencing Project.</title>
        <authorList>
            <person name="WashU"/>
        </authorList>
    </citation>
    <scope>NUCLEOTIDE SEQUENCE</scope>
</reference>
<dbReference type="NCBIfam" id="TIGR01640">
    <property type="entry name" value="F_box_assoc_1"/>
    <property type="match status" value="1"/>
</dbReference>
<feature type="domain" description="F-box associated beta-propeller type 1" evidence="1">
    <location>
        <begin position="28"/>
        <end position="310"/>
    </location>
</feature>